<protein>
    <submittedName>
        <fullName evidence="3">Alkaline phosphatase</fullName>
    </submittedName>
</protein>
<reference evidence="3" key="1">
    <citation type="submission" date="2017-12" db="EMBL/GenBank/DDBJ databases">
        <title>FDA dAtabase for Regulatory Grade micrObial Sequences (FDA-ARGOS): Supporting development and validation of Infectious Disease Dx tests.</title>
        <authorList>
            <person name="Campos J."/>
            <person name="Goldberg B."/>
            <person name="Tallon L."/>
            <person name="Sadzewicz L."/>
            <person name="Sengamalay N."/>
            <person name="Ott S."/>
            <person name="Godinez A."/>
            <person name="Nagaraj S."/>
            <person name="Vyas G."/>
            <person name="Aluvathingal J."/>
            <person name="Nadendla S."/>
            <person name="Geyer C."/>
            <person name="Nandy P."/>
            <person name="Hobson J."/>
            <person name="Sichtig H."/>
        </authorList>
    </citation>
    <scope>NUCLEOTIDE SEQUENCE</scope>
    <source>
        <strain evidence="3">FDAARGOS_252</strain>
    </source>
</reference>
<proteinExistence type="predicted"/>
<name>A0A1V0GQD8_9RHOB</name>
<dbReference type="KEGG" id="pye:A6J80_06520"/>
<evidence type="ECO:0000313" key="4">
    <source>
        <dbReference type="Proteomes" id="UP000191257"/>
    </source>
</evidence>
<dbReference type="SUPFAM" id="SSF75011">
    <property type="entry name" value="3-carboxy-cis,cis-mucoante lactonizing enzyme"/>
    <property type="match status" value="1"/>
</dbReference>
<keyword evidence="4" id="KW-1185">Reference proteome</keyword>
<dbReference type="EMBL" id="CP020442">
    <property type="protein sequence ID" value="ARC36077.1"/>
    <property type="molecule type" value="Genomic_DNA"/>
</dbReference>
<accession>A0A1V0GQD8</accession>
<dbReference type="Proteomes" id="UP000191257">
    <property type="component" value="Chromosome"/>
</dbReference>
<dbReference type="STRING" id="147645.A6J80_06520"/>
<feature type="domain" description="Phytase-like" evidence="2">
    <location>
        <begin position="440"/>
        <end position="700"/>
    </location>
</feature>
<dbReference type="SUPFAM" id="SSF50969">
    <property type="entry name" value="YVTN repeat-like/Quinoprotein amine dehydrogenase"/>
    <property type="match status" value="1"/>
</dbReference>
<sequence>MPFRLTFCSLIALAAAMPAAADPVFNRIASFATADNMTAGEDRARETSAEIMTATPDGMMLIYSDSPLKAIGLIDIADPRAPKPLGNIAMPGEPTTTVVLDKTAFVGVNTSDSFTQPSGVLASVDLGSKRIVATCDLGGQPDSVALSPGHDMIAVAIENERDEDVNDAALPQMPAGFVVRLPVKDGQVDCANLERIDLTGLAAEGGDDPEPEYLDFNADGDLVVTLQENNHIAVIGADGTIAAHFSAGTVDLDGIDTEKDGKLDFTGSLRGVPREPDTVAWLDNDHFATANEGDYKGGSRGFTIWNRDGTVVHESGPAFEHELIRIGHYPEKRSDKKGVEPEALKYAEFDGQKLLFVGSERGSAIAVYDVADPANSSLKQILPSGIGPEGLVAIPQRNLFASANETDLGEDGGARAHVMIFERAEGAPAYPALISDEVIGWGALSGLTVDPADPAVLYAVSDSVYKDQPAIYRIQTGTTPARITQKITVTEGGKLATGLDLEGIAADGQGGFWLASEGNAEKGLTHRILHVNGAGAVLAQVELPTELTAGATRFGLEGIARSADGTLWMAVQREWKDDPKGQVKLLRHDPATGEWSAVRYPLEAGEGWVGLSEIAIHKDRLYLIERDNLIGDKARLKQVTSVALDGLRPAALGGDLPLVDKQVVRDLIPDLKRWNGCVQDKVEGMAISPDGTVWVVTDNDGVDDASGETLFWSFGLETQTAAQ</sequence>
<dbReference type="Gene3D" id="2.130.10.10">
    <property type="entry name" value="YVTN repeat-like/Quinoprotein amine dehydrogenase"/>
    <property type="match status" value="1"/>
</dbReference>
<dbReference type="AlphaFoldDB" id="A0A1V0GQD8"/>
<dbReference type="Pfam" id="PF13449">
    <property type="entry name" value="Phytase-like"/>
    <property type="match status" value="1"/>
</dbReference>
<feature type="signal peptide" evidence="1">
    <location>
        <begin position="1"/>
        <end position="21"/>
    </location>
</feature>
<dbReference type="RefSeq" id="WP_080620892.1">
    <property type="nucleotide sequence ID" value="NZ_CAWMZI010000001.1"/>
</dbReference>
<dbReference type="InterPro" id="IPR052956">
    <property type="entry name" value="Mesenchyme-surface_protein"/>
</dbReference>
<organism evidence="3 4">
    <name type="scientific">Paracoccus yeei</name>
    <dbReference type="NCBI Taxonomy" id="147645"/>
    <lineage>
        <taxon>Bacteria</taxon>
        <taxon>Pseudomonadati</taxon>
        <taxon>Pseudomonadota</taxon>
        <taxon>Alphaproteobacteria</taxon>
        <taxon>Rhodobacterales</taxon>
        <taxon>Paracoccaceae</taxon>
        <taxon>Paracoccus</taxon>
    </lineage>
</organism>
<dbReference type="InterPro" id="IPR027372">
    <property type="entry name" value="Phytase-like_dom"/>
</dbReference>
<evidence type="ECO:0000313" key="3">
    <source>
        <dbReference type="EMBL" id="ARC36077.1"/>
    </source>
</evidence>
<keyword evidence="1" id="KW-0732">Signal</keyword>
<dbReference type="PANTHER" id="PTHR46928:SF1">
    <property type="entry name" value="MESENCHYME-SPECIFIC CELL SURFACE GLYCOPROTEIN"/>
    <property type="match status" value="1"/>
</dbReference>
<dbReference type="InterPro" id="IPR015943">
    <property type="entry name" value="WD40/YVTN_repeat-like_dom_sf"/>
</dbReference>
<evidence type="ECO:0000256" key="1">
    <source>
        <dbReference type="SAM" id="SignalP"/>
    </source>
</evidence>
<dbReference type="InterPro" id="IPR011044">
    <property type="entry name" value="Quino_amine_DH_bsu"/>
</dbReference>
<dbReference type="PANTHER" id="PTHR46928">
    <property type="entry name" value="MESENCHYME-SPECIFIC CELL SURFACE GLYCOPROTEIN"/>
    <property type="match status" value="1"/>
</dbReference>
<gene>
    <name evidence="3" type="ORF">A6J80_06520</name>
</gene>
<feature type="chain" id="PRO_5011962404" evidence="1">
    <location>
        <begin position="22"/>
        <end position="723"/>
    </location>
</feature>
<dbReference type="eggNOG" id="COG4222">
    <property type="taxonomic scope" value="Bacteria"/>
</dbReference>
<evidence type="ECO:0000259" key="2">
    <source>
        <dbReference type="Pfam" id="PF13449"/>
    </source>
</evidence>